<name>F9P681_STRCV</name>
<protein>
    <submittedName>
        <fullName evidence="1">LysR substrate binding domain protein</fullName>
    </submittedName>
</protein>
<evidence type="ECO:0000313" key="2">
    <source>
        <dbReference type="Proteomes" id="UP000003287"/>
    </source>
</evidence>
<gene>
    <name evidence="1" type="ORF">HMPREF1042_0976</name>
</gene>
<dbReference type="AlphaFoldDB" id="F9P681"/>
<dbReference type="Gene3D" id="3.40.190.290">
    <property type="match status" value="1"/>
</dbReference>
<dbReference type="Proteomes" id="UP000003287">
    <property type="component" value="Unassembled WGS sequence"/>
</dbReference>
<dbReference type="SUPFAM" id="SSF53850">
    <property type="entry name" value="Periplasmic binding protein-like II"/>
    <property type="match status" value="1"/>
</dbReference>
<dbReference type="EMBL" id="AFUP01000003">
    <property type="protein sequence ID" value="EGV09592.1"/>
    <property type="molecule type" value="Genomic_DNA"/>
</dbReference>
<sequence>MILRVYFASVLPKFLKDNPHINIQVVEGGSKDLRQKFIEGDLNFVLLIEPTSLDTKNMNNILSKSMNMRLTWTKIIL</sequence>
<accession>F9P681</accession>
<proteinExistence type="predicted"/>
<evidence type="ECO:0000313" key="1">
    <source>
        <dbReference type="EMBL" id="EGV09592.1"/>
    </source>
</evidence>
<reference evidence="1 2" key="1">
    <citation type="submission" date="2011-06" db="EMBL/GenBank/DDBJ databases">
        <authorList>
            <person name="Harkins D.M."/>
            <person name="Madupu R."/>
            <person name="Durkin A.S."/>
            <person name="Torralba M."/>
            <person name="Methe B."/>
            <person name="Sutton G.G."/>
            <person name="Nelson K.E."/>
        </authorList>
    </citation>
    <scope>NUCLEOTIDE SEQUENCE [LARGE SCALE GENOMIC DNA]</scope>
    <source>
        <strain evidence="1 2">SK1060</strain>
    </source>
</reference>
<organism evidence="1 2">
    <name type="scientific">Streptococcus constellatus subsp. pharyngis SK1060 = CCUG 46377</name>
    <dbReference type="NCBI Taxonomy" id="1035184"/>
    <lineage>
        <taxon>Bacteria</taxon>
        <taxon>Bacillati</taxon>
        <taxon>Bacillota</taxon>
        <taxon>Bacilli</taxon>
        <taxon>Lactobacillales</taxon>
        <taxon>Streptococcaceae</taxon>
        <taxon>Streptococcus</taxon>
        <taxon>Streptococcus anginosus group</taxon>
    </lineage>
</organism>